<feature type="region of interest" description="Disordered" evidence="1">
    <location>
        <begin position="1"/>
        <end position="122"/>
    </location>
</feature>
<evidence type="ECO:0000313" key="3">
    <source>
        <dbReference type="Proteomes" id="UP000070501"/>
    </source>
</evidence>
<sequence length="122" mass="12649">MGSDDARPPSAGADTDADDDNEHRRPPLPPRPGLQSKPTTAISSMNIQTLAFPDGTRGTFTTDINDVAGGSRATSPLNRDRASPVSGDAEDNMSIMSYAPTARPPGDLESLLGGDASRKSPA</sequence>
<dbReference type="OrthoDB" id="272411at2759"/>
<protein>
    <submittedName>
        <fullName evidence="2">Uncharacterized protein</fullName>
    </submittedName>
</protein>
<dbReference type="Proteomes" id="UP000070501">
    <property type="component" value="Unassembled WGS sequence"/>
</dbReference>
<reference evidence="3" key="1">
    <citation type="submission" date="2016-02" db="EMBL/GenBank/DDBJ databases">
        <title>Draft genome sequence of Microdochium bolleyi, a fungal endophyte of beachgrass.</title>
        <authorList>
            <consortium name="DOE Joint Genome Institute"/>
            <person name="David A.S."/>
            <person name="May G."/>
            <person name="Haridas S."/>
            <person name="Lim J."/>
            <person name="Wang M."/>
            <person name="Labutti K."/>
            <person name="Lipzen A."/>
            <person name="Barry K."/>
            <person name="Grigoriev I.V."/>
        </authorList>
    </citation>
    <scope>NUCLEOTIDE SEQUENCE [LARGE SCALE GENOMIC DNA]</scope>
    <source>
        <strain evidence="3">J235TASD1</strain>
    </source>
</reference>
<dbReference type="InParanoid" id="A0A136JFJ5"/>
<name>A0A136JFJ5_9PEZI</name>
<dbReference type="AlphaFoldDB" id="A0A136JFJ5"/>
<feature type="non-terminal residue" evidence="2">
    <location>
        <position position="122"/>
    </location>
</feature>
<evidence type="ECO:0000313" key="2">
    <source>
        <dbReference type="EMBL" id="KXJ95896.1"/>
    </source>
</evidence>
<organism evidence="2 3">
    <name type="scientific">Microdochium bolleyi</name>
    <dbReference type="NCBI Taxonomy" id="196109"/>
    <lineage>
        <taxon>Eukaryota</taxon>
        <taxon>Fungi</taxon>
        <taxon>Dikarya</taxon>
        <taxon>Ascomycota</taxon>
        <taxon>Pezizomycotina</taxon>
        <taxon>Sordariomycetes</taxon>
        <taxon>Xylariomycetidae</taxon>
        <taxon>Xylariales</taxon>
        <taxon>Microdochiaceae</taxon>
        <taxon>Microdochium</taxon>
    </lineage>
</organism>
<evidence type="ECO:0000256" key="1">
    <source>
        <dbReference type="SAM" id="MobiDB-lite"/>
    </source>
</evidence>
<gene>
    <name evidence="2" type="ORF">Micbo1qcDRAFT_158005</name>
</gene>
<accession>A0A136JFJ5</accession>
<dbReference type="STRING" id="196109.A0A136JFJ5"/>
<feature type="compositionally biased region" description="Polar residues" evidence="1">
    <location>
        <begin position="36"/>
        <end position="49"/>
    </location>
</feature>
<dbReference type="EMBL" id="KQ964246">
    <property type="protein sequence ID" value="KXJ95896.1"/>
    <property type="molecule type" value="Genomic_DNA"/>
</dbReference>
<keyword evidence="3" id="KW-1185">Reference proteome</keyword>
<proteinExistence type="predicted"/>